<sequence>KQKGQPATGENSICNITNFNPHINLIIAMPISDKAQRAWKTGTAVLTAWTAFYGLFYIDYGSHDHCFTDIQRWYRGKLDGLLGIDARALKKSSHVHKNNTDDDGIPKKDGISKGSISR</sequence>
<evidence type="ECO:0000313" key="3">
    <source>
        <dbReference type="Proteomes" id="UP001530377"/>
    </source>
</evidence>
<evidence type="ECO:0000313" key="2">
    <source>
        <dbReference type="EMBL" id="KAL3807432.1"/>
    </source>
</evidence>
<keyword evidence="3" id="KW-1185">Reference proteome</keyword>
<reference evidence="2 3" key="1">
    <citation type="submission" date="2024-10" db="EMBL/GenBank/DDBJ databases">
        <title>Updated reference genomes for cyclostephanoid diatoms.</title>
        <authorList>
            <person name="Roberts W.R."/>
            <person name="Alverson A.J."/>
        </authorList>
    </citation>
    <scope>NUCLEOTIDE SEQUENCE [LARGE SCALE GENOMIC DNA]</scope>
    <source>
        <strain evidence="2 3">AJA228-03</strain>
    </source>
</reference>
<dbReference type="Proteomes" id="UP001530377">
    <property type="component" value="Unassembled WGS sequence"/>
</dbReference>
<gene>
    <name evidence="2" type="ORF">ACHAXA_003961</name>
</gene>
<feature type="non-terminal residue" evidence="2">
    <location>
        <position position="1"/>
    </location>
</feature>
<proteinExistence type="predicted"/>
<evidence type="ECO:0000256" key="1">
    <source>
        <dbReference type="SAM" id="MobiDB-lite"/>
    </source>
</evidence>
<comment type="caution">
    <text evidence="2">The sequence shown here is derived from an EMBL/GenBank/DDBJ whole genome shotgun (WGS) entry which is preliminary data.</text>
</comment>
<name>A0ABD3R3K7_9STRA</name>
<dbReference type="AlphaFoldDB" id="A0ABD3R3K7"/>
<feature type="region of interest" description="Disordered" evidence="1">
    <location>
        <begin position="93"/>
        <end position="118"/>
    </location>
</feature>
<accession>A0ABD3R3K7</accession>
<dbReference type="EMBL" id="JALLPB020000629">
    <property type="protein sequence ID" value="KAL3807432.1"/>
    <property type="molecule type" value="Genomic_DNA"/>
</dbReference>
<feature type="compositionally biased region" description="Basic and acidic residues" evidence="1">
    <location>
        <begin position="98"/>
        <end position="111"/>
    </location>
</feature>
<organism evidence="2 3">
    <name type="scientific">Cyclostephanos tholiformis</name>
    <dbReference type="NCBI Taxonomy" id="382380"/>
    <lineage>
        <taxon>Eukaryota</taxon>
        <taxon>Sar</taxon>
        <taxon>Stramenopiles</taxon>
        <taxon>Ochrophyta</taxon>
        <taxon>Bacillariophyta</taxon>
        <taxon>Coscinodiscophyceae</taxon>
        <taxon>Thalassiosirophycidae</taxon>
        <taxon>Stephanodiscales</taxon>
        <taxon>Stephanodiscaceae</taxon>
        <taxon>Cyclostephanos</taxon>
    </lineage>
</organism>
<protein>
    <submittedName>
        <fullName evidence="2">Uncharacterized protein</fullName>
    </submittedName>
</protein>